<reference evidence="1 2" key="1">
    <citation type="submission" date="2014-04" db="EMBL/GenBank/DDBJ databases">
        <authorList>
            <consortium name="DOE Joint Genome Institute"/>
            <person name="Kuo A."/>
            <person name="Kohler A."/>
            <person name="Nagy L.G."/>
            <person name="Floudas D."/>
            <person name="Copeland A."/>
            <person name="Barry K.W."/>
            <person name="Cichocki N."/>
            <person name="Veneault-Fourrey C."/>
            <person name="LaButti K."/>
            <person name="Lindquist E.A."/>
            <person name="Lipzen A."/>
            <person name="Lundell T."/>
            <person name="Morin E."/>
            <person name="Murat C."/>
            <person name="Sun H."/>
            <person name="Tunlid A."/>
            <person name="Henrissat B."/>
            <person name="Grigoriev I.V."/>
            <person name="Hibbett D.S."/>
            <person name="Martin F."/>
            <person name="Nordberg H.P."/>
            <person name="Cantor M.N."/>
            <person name="Hua S.X."/>
        </authorList>
    </citation>
    <scope>NUCLEOTIDE SEQUENCE [LARGE SCALE GENOMIC DNA]</scope>
    <source>
        <strain evidence="1 2">LaAM-08-1</strain>
    </source>
</reference>
<reference evidence="2" key="2">
    <citation type="submission" date="2015-01" db="EMBL/GenBank/DDBJ databases">
        <title>Evolutionary Origins and Diversification of the Mycorrhizal Mutualists.</title>
        <authorList>
            <consortium name="DOE Joint Genome Institute"/>
            <consortium name="Mycorrhizal Genomics Consortium"/>
            <person name="Kohler A."/>
            <person name="Kuo A."/>
            <person name="Nagy L.G."/>
            <person name="Floudas D."/>
            <person name="Copeland A."/>
            <person name="Barry K.W."/>
            <person name="Cichocki N."/>
            <person name="Veneault-Fourrey C."/>
            <person name="LaButti K."/>
            <person name="Lindquist E.A."/>
            <person name="Lipzen A."/>
            <person name="Lundell T."/>
            <person name="Morin E."/>
            <person name="Murat C."/>
            <person name="Riley R."/>
            <person name="Ohm R."/>
            <person name="Sun H."/>
            <person name="Tunlid A."/>
            <person name="Henrissat B."/>
            <person name="Grigoriev I.V."/>
            <person name="Hibbett D.S."/>
            <person name="Martin F."/>
        </authorList>
    </citation>
    <scope>NUCLEOTIDE SEQUENCE [LARGE SCALE GENOMIC DNA]</scope>
    <source>
        <strain evidence="2">LaAM-08-1</strain>
    </source>
</reference>
<organism evidence="1 2">
    <name type="scientific">Laccaria amethystina LaAM-08-1</name>
    <dbReference type="NCBI Taxonomy" id="1095629"/>
    <lineage>
        <taxon>Eukaryota</taxon>
        <taxon>Fungi</taxon>
        <taxon>Dikarya</taxon>
        <taxon>Basidiomycota</taxon>
        <taxon>Agaricomycotina</taxon>
        <taxon>Agaricomycetes</taxon>
        <taxon>Agaricomycetidae</taxon>
        <taxon>Agaricales</taxon>
        <taxon>Agaricineae</taxon>
        <taxon>Hydnangiaceae</taxon>
        <taxon>Laccaria</taxon>
    </lineage>
</organism>
<dbReference type="EMBL" id="KN838539">
    <property type="protein sequence ID" value="KIK09380.1"/>
    <property type="molecule type" value="Genomic_DNA"/>
</dbReference>
<accession>A0A0C9XAR6</accession>
<keyword evidence="2" id="KW-1185">Reference proteome</keyword>
<dbReference type="HOGENOM" id="CLU_169800_0_0_1"/>
<protein>
    <submittedName>
        <fullName evidence="1">Uncharacterized protein</fullName>
    </submittedName>
</protein>
<evidence type="ECO:0000313" key="1">
    <source>
        <dbReference type="EMBL" id="KIK09380.1"/>
    </source>
</evidence>
<name>A0A0C9XAR6_9AGAR</name>
<evidence type="ECO:0000313" key="2">
    <source>
        <dbReference type="Proteomes" id="UP000054477"/>
    </source>
</evidence>
<gene>
    <name evidence="1" type="ORF">K443DRAFT_455939</name>
</gene>
<dbReference type="AlphaFoldDB" id="A0A0C9XAR6"/>
<proteinExistence type="predicted"/>
<sequence>MSVQQLYNMSSKRKDIRLPLADTLRDLALLRASDLDVASILAREHTQPSPHQSNAFDGSREFIHISRSVLKLHGSGGVDIQGEKVEAVRNKLEALLNGL</sequence>
<dbReference type="Proteomes" id="UP000054477">
    <property type="component" value="Unassembled WGS sequence"/>
</dbReference>
<dbReference type="OrthoDB" id="3227556at2759"/>